<dbReference type="EC" id="2.7.10.2" evidence="7"/>
<comment type="similarity">
    <text evidence="7">Belongs to the protein kinase superfamily. Tyr protein kinase family.</text>
</comment>
<dbReference type="Proteomes" id="UP000475862">
    <property type="component" value="Unassembled WGS sequence"/>
</dbReference>
<evidence type="ECO:0000313" key="11">
    <source>
        <dbReference type="Proteomes" id="UP000475862"/>
    </source>
</evidence>
<name>A0A6G0TZI4_APHGL</name>
<evidence type="ECO:0000256" key="6">
    <source>
        <dbReference type="PROSITE-ProRule" id="PRU00191"/>
    </source>
</evidence>
<dbReference type="InterPro" id="IPR036860">
    <property type="entry name" value="SH2_dom_sf"/>
</dbReference>
<feature type="non-terminal residue" evidence="10">
    <location>
        <position position="1"/>
    </location>
</feature>
<keyword evidence="4 7" id="KW-0067">ATP-binding</keyword>
<keyword evidence="6" id="KW-0727">SH2 domain</keyword>
<comment type="catalytic activity">
    <reaction evidence="7">
        <text>L-tyrosyl-[protein] + ATP = O-phospho-L-tyrosyl-[protein] + ADP + H(+)</text>
        <dbReference type="Rhea" id="RHEA:10596"/>
        <dbReference type="Rhea" id="RHEA-COMP:10136"/>
        <dbReference type="Rhea" id="RHEA-COMP:20101"/>
        <dbReference type="ChEBI" id="CHEBI:15378"/>
        <dbReference type="ChEBI" id="CHEBI:30616"/>
        <dbReference type="ChEBI" id="CHEBI:46858"/>
        <dbReference type="ChEBI" id="CHEBI:61978"/>
        <dbReference type="ChEBI" id="CHEBI:456216"/>
        <dbReference type="EC" id="2.7.10.2"/>
    </reaction>
</comment>
<dbReference type="EMBL" id="VYZN01000011">
    <property type="protein sequence ID" value="KAE9542271.1"/>
    <property type="molecule type" value="Genomic_DNA"/>
</dbReference>
<comment type="caution">
    <text evidence="10">The sequence shown here is derived from an EMBL/GenBank/DDBJ whole genome shotgun (WGS) entry which is preliminary data.</text>
</comment>
<dbReference type="PRINTS" id="PR00401">
    <property type="entry name" value="SH2DOMAIN"/>
</dbReference>
<dbReference type="PROSITE" id="PS50011">
    <property type="entry name" value="PROTEIN_KINASE_DOM"/>
    <property type="match status" value="1"/>
</dbReference>
<evidence type="ECO:0000256" key="5">
    <source>
        <dbReference type="ARBA" id="ARBA00023137"/>
    </source>
</evidence>
<reference evidence="10 11" key="1">
    <citation type="submission" date="2019-08" db="EMBL/GenBank/DDBJ databases">
        <title>The genome of the soybean aphid Biotype 1, its phylome, world population structure and adaptation to the North American continent.</title>
        <authorList>
            <person name="Giordano R."/>
            <person name="Donthu R.K."/>
            <person name="Hernandez A.G."/>
            <person name="Wright C.L."/>
            <person name="Zimin A.V."/>
        </authorList>
    </citation>
    <scope>NUCLEOTIDE SEQUENCE [LARGE SCALE GENOMIC DNA]</scope>
    <source>
        <tissue evidence="10">Whole aphids</tissue>
    </source>
</reference>
<proteinExistence type="inferred from homology"/>
<evidence type="ECO:0000313" key="10">
    <source>
        <dbReference type="EMBL" id="KAE9542271.1"/>
    </source>
</evidence>
<evidence type="ECO:0000256" key="1">
    <source>
        <dbReference type="ARBA" id="ARBA00022679"/>
    </source>
</evidence>
<evidence type="ECO:0000259" key="8">
    <source>
        <dbReference type="PROSITE" id="PS50001"/>
    </source>
</evidence>
<dbReference type="OrthoDB" id="28230at2759"/>
<dbReference type="Gene3D" id="1.10.510.10">
    <property type="entry name" value="Transferase(Phosphotransferase) domain 1"/>
    <property type="match status" value="1"/>
</dbReference>
<dbReference type="GO" id="GO:0004715">
    <property type="term" value="F:non-membrane spanning protein tyrosine kinase activity"/>
    <property type="evidence" value="ECO:0007669"/>
    <property type="project" value="UniProtKB-EC"/>
</dbReference>
<dbReference type="SUPFAM" id="SSF55550">
    <property type="entry name" value="SH2 domain"/>
    <property type="match status" value="1"/>
</dbReference>
<dbReference type="SMART" id="SM00252">
    <property type="entry name" value="SH2"/>
    <property type="match status" value="1"/>
</dbReference>
<dbReference type="PROSITE" id="PS50001">
    <property type="entry name" value="SH2"/>
    <property type="match status" value="1"/>
</dbReference>
<feature type="domain" description="Protein kinase" evidence="9">
    <location>
        <begin position="146"/>
        <end position="291"/>
    </location>
</feature>
<keyword evidence="3 7" id="KW-0418">Kinase</keyword>
<dbReference type="GO" id="GO:0005524">
    <property type="term" value="F:ATP binding"/>
    <property type="evidence" value="ECO:0007669"/>
    <property type="project" value="UniProtKB-KW"/>
</dbReference>
<dbReference type="Gene3D" id="3.30.505.10">
    <property type="entry name" value="SH2 domain"/>
    <property type="match status" value="1"/>
</dbReference>
<evidence type="ECO:0000256" key="2">
    <source>
        <dbReference type="ARBA" id="ARBA00022741"/>
    </source>
</evidence>
<keyword evidence="5 7" id="KW-0829">Tyrosine-protein kinase</keyword>
<evidence type="ECO:0000256" key="3">
    <source>
        <dbReference type="ARBA" id="ARBA00022777"/>
    </source>
</evidence>
<keyword evidence="11" id="KW-1185">Reference proteome</keyword>
<evidence type="ECO:0000256" key="4">
    <source>
        <dbReference type="ARBA" id="ARBA00022840"/>
    </source>
</evidence>
<gene>
    <name evidence="10" type="ORF">AGLY_003398</name>
</gene>
<dbReference type="InterPro" id="IPR050198">
    <property type="entry name" value="Non-receptor_tyrosine_kinases"/>
</dbReference>
<protein>
    <recommendedName>
        <fullName evidence="7">Tyrosine-protein kinase</fullName>
        <ecNumber evidence="7">2.7.10.2</ecNumber>
    </recommendedName>
</protein>
<sequence>KTEPDTPGCIQNNMPPVPGVVSVPVPTVPIRNSMPLKTEQWYFRKMSRIEAEKYLLSHVNSHRSMIIRGSETSKNAYSLSVRYGNIVYHYRIKKIHSSFFIVENIKFKNLRGLVEHYSKVLSKLQASGVEPDKPPTENQSENVNHCDVKKHVTNGYVSHSFVPQWNYLLQYNPLNTLKNLCNGQFGTWTNKAPVAIKLKTTEMRVMKMLRPIKLIQLYDNFNKREPIYFITELMKNGSLFDFLQDKGLSLNLQKLIYTSVQKGRNIYHLEYKNYIHLTVVMRYDLIEKIIL</sequence>
<dbReference type="InterPro" id="IPR000980">
    <property type="entry name" value="SH2"/>
</dbReference>
<dbReference type="SUPFAM" id="SSF56112">
    <property type="entry name" value="Protein kinase-like (PK-like)"/>
    <property type="match status" value="1"/>
</dbReference>
<dbReference type="InterPro" id="IPR001245">
    <property type="entry name" value="Ser-Thr/Tyr_kinase_cat_dom"/>
</dbReference>
<organism evidence="10 11">
    <name type="scientific">Aphis glycines</name>
    <name type="common">Soybean aphid</name>
    <dbReference type="NCBI Taxonomy" id="307491"/>
    <lineage>
        <taxon>Eukaryota</taxon>
        <taxon>Metazoa</taxon>
        <taxon>Ecdysozoa</taxon>
        <taxon>Arthropoda</taxon>
        <taxon>Hexapoda</taxon>
        <taxon>Insecta</taxon>
        <taxon>Pterygota</taxon>
        <taxon>Neoptera</taxon>
        <taxon>Paraneoptera</taxon>
        <taxon>Hemiptera</taxon>
        <taxon>Sternorrhyncha</taxon>
        <taxon>Aphidomorpha</taxon>
        <taxon>Aphidoidea</taxon>
        <taxon>Aphididae</taxon>
        <taxon>Aphidini</taxon>
        <taxon>Aphis</taxon>
        <taxon>Aphis</taxon>
    </lineage>
</organism>
<feature type="domain" description="SH2" evidence="8">
    <location>
        <begin position="41"/>
        <end position="119"/>
    </location>
</feature>
<evidence type="ECO:0000256" key="7">
    <source>
        <dbReference type="RuleBase" id="RU362096"/>
    </source>
</evidence>
<dbReference type="GO" id="GO:0002009">
    <property type="term" value="P:morphogenesis of an epithelium"/>
    <property type="evidence" value="ECO:0007669"/>
    <property type="project" value="UniProtKB-ARBA"/>
</dbReference>
<evidence type="ECO:0000259" key="9">
    <source>
        <dbReference type="PROSITE" id="PS50011"/>
    </source>
</evidence>
<keyword evidence="2 7" id="KW-0547">Nucleotide-binding</keyword>
<dbReference type="Pfam" id="PF00017">
    <property type="entry name" value="SH2"/>
    <property type="match status" value="1"/>
</dbReference>
<dbReference type="Pfam" id="PF07714">
    <property type="entry name" value="PK_Tyr_Ser-Thr"/>
    <property type="match status" value="1"/>
</dbReference>
<dbReference type="InterPro" id="IPR000719">
    <property type="entry name" value="Prot_kinase_dom"/>
</dbReference>
<accession>A0A6G0TZI4</accession>
<keyword evidence="1 7" id="KW-0808">Transferase</keyword>
<dbReference type="InterPro" id="IPR011009">
    <property type="entry name" value="Kinase-like_dom_sf"/>
</dbReference>
<dbReference type="PANTHER" id="PTHR24418">
    <property type="entry name" value="TYROSINE-PROTEIN KINASE"/>
    <property type="match status" value="1"/>
</dbReference>
<dbReference type="AlphaFoldDB" id="A0A6G0TZI4"/>